<reference evidence="11" key="1">
    <citation type="journal article" date="2017" name="Gene">
        <title>Sequence motifs associated with paternal transmission of mitochondrial DNA in the horse mussel, Modiolus modiolus (Bivalvia: Mytilidae).</title>
        <authorList>
            <person name="Robicheau B.M."/>
            <person name="Breton S."/>
            <person name="Stewart D.T."/>
        </authorList>
    </citation>
    <scope>NUCLEOTIDE SEQUENCE</scope>
    <source>
        <tissue evidence="11">Gonad</tissue>
    </source>
</reference>
<comment type="subcellular location">
    <subcellularLocation>
        <location evidence="1">Membrane</location>
        <topology evidence="1">Multi-pass membrane protein</topology>
    </subcellularLocation>
</comment>
<gene>
    <name evidence="11" type="primary">nad4L</name>
</gene>
<evidence type="ECO:0000256" key="9">
    <source>
        <dbReference type="ARBA" id="ARBA00031586"/>
    </source>
</evidence>
<evidence type="ECO:0000256" key="8">
    <source>
        <dbReference type="ARBA" id="ARBA00023136"/>
    </source>
</evidence>
<dbReference type="Pfam" id="PF00420">
    <property type="entry name" value="Oxidored_q2"/>
    <property type="match status" value="1"/>
</dbReference>
<evidence type="ECO:0000256" key="2">
    <source>
        <dbReference type="ARBA" id="ARBA00010519"/>
    </source>
</evidence>
<organism evidence="11">
    <name type="scientific">Modiolus modiolus</name>
    <name type="common">Northern horsemussel</name>
    <name type="synonym">Mytilus modiolus</name>
    <dbReference type="NCBI Taxonomy" id="40256"/>
    <lineage>
        <taxon>Eukaryota</taxon>
        <taxon>Metazoa</taxon>
        <taxon>Spiralia</taxon>
        <taxon>Lophotrochozoa</taxon>
        <taxon>Mollusca</taxon>
        <taxon>Bivalvia</taxon>
        <taxon>Autobranchia</taxon>
        <taxon>Pteriomorphia</taxon>
        <taxon>Mytilida</taxon>
        <taxon>Mytiloidea</taxon>
        <taxon>Mytilidae</taxon>
        <taxon>Modiolinae</taxon>
        <taxon>Modiolus</taxon>
    </lineage>
</organism>
<sequence>MLLLFSVIIFVCGVLMMCSRSAHLVSVFLGMEFMALGTFVLMAFVPSMNSLFILLVLLCMAVSEAAVMLSFMVQVTRLYGSDQVSSVMVDKT</sequence>
<evidence type="ECO:0000256" key="7">
    <source>
        <dbReference type="ARBA" id="ARBA00023027"/>
    </source>
</evidence>
<feature type="transmembrane region" description="Helical" evidence="10">
    <location>
        <begin position="26"/>
        <end position="45"/>
    </location>
</feature>
<accession>A0A1L7H857</accession>
<keyword evidence="4 10" id="KW-0812">Transmembrane</keyword>
<comment type="similarity">
    <text evidence="2">Belongs to the complex I subunit 4L family.</text>
</comment>
<geneLocation type="mitochondrion" evidence="11"/>
<keyword evidence="8 10" id="KW-0472">Membrane</keyword>
<keyword evidence="7" id="KW-0520">NAD</keyword>
<evidence type="ECO:0000256" key="5">
    <source>
        <dbReference type="ARBA" id="ARBA00022967"/>
    </source>
</evidence>
<evidence type="ECO:0000313" key="11">
    <source>
        <dbReference type="EMBL" id="APU51265.1"/>
    </source>
</evidence>
<evidence type="ECO:0000256" key="1">
    <source>
        <dbReference type="ARBA" id="ARBA00004141"/>
    </source>
</evidence>
<dbReference type="EMBL" id="KX821782">
    <property type="protein sequence ID" value="APU51265.1"/>
    <property type="molecule type" value="Genomic_DNA"/>
</dbReference>
<keyword evidence="5" id="KW-1278">Translocase</keyword>
<dbReference type="AlphaFoldDB" id="A0A1L7H857"/>
<dbReference type="GO" id="GO:0016020">
    <property type="term" value="C:membrane"/>
    <property type="evidence" value="ECO:0007669"/>
    <property type="project" value="UniProtKB-SubCell"/>
</dbReference>
<keyword evidence="11" id="KW-0496">Mitochondrion</keyword>
<feature type="transmembrane region" description="Helical" evidence="10">
    <location>
        <begin position="52"/>
        <end position="73"/>
    </location>
</feature>
<protein>
    <recommendedName>
        <fullName evidence="3">NADH-ubiquinone oxidoreductase chain 4L</fullName>
    </recommendedName>
    <alternativeName>
        <fullName evidence="9">NADH dehydrogenase subunit 4L</fullName>
    </alternativeName>
</protein>
<proteinExistence type="inferred from homology"/>
<dbReference type="Gene3D" id="1.10.287.3510">
    <property type="match status" value="1"/>
</dbReference>
<evidence type="ECO:0000256" key="6">
    <source>
        <dbReference type="ARBA" id="ARBA00022989"/>
    </source>
</evidence>
<evidence type="ECO:0000256" key="4">
    <source>
        <dbReference type="ARBA" id="ARBA00022692"/>
    </source>
</evidence>
<evidence type="ECO:0000256" key="3">
    <source>
        <dbReference type="ARBA" id="ARBA00016612"/>
    </source>
</evidence>
<name>A0A1L7H857_MODMO</name>
<keyword evidence="6 10" id="KW-1133">Transmembrane helix</keyword>
<dbReference type="InterPro" id="IPR039428">
    <property type="entry name" value="NUOK/Mnh_C1-like"/>
</dbReference>
<evidence type="ECO:0000256" key="10">
    <source>
        <dbReference type="SAM" id="Phobius"/>
    </source>
</evidence>
<dbReference type="RefSeq" id="YP_009344605.1">
    <property type="nucleotide sequence ID" value="NC_033537.1"/>
</dbReference>